<protein>
    <submittedName>
        <fullName evidence="1">Uncharacterized protein</fullName>
    </submittedName>
</protein>
<feature type="non-terminal residue" evidence="1">
    <location>
        <position position="1"/>
    </location>
</feature>
<accession>X1QYG1</accession>
<dbReference type="AlphaFoldDB" id="X1QYG1"/>
<proteinExistence type="predicted"/>
<comment type="caution">
    <text evidence="1">The sequence shown here is derived from an EMBL/GenBank/DDBJ whole genome shotgun (WGS) entry which is preliminary data.</text>
</comment>
<organism evidence="1">
    <name type="scientific">marine sediment metagenome</name>
    <dbReference type="NCBI Taxonomy" id="412755"/>
    <lineage>
        <taxon>unclassified sequences</taxon>
        <taxon>metagenomes</taxon>
        <taxon>ecological metagenomes</taxon>
    </lineage>
</organism>
<dbReference type="EMBL" id="BARW01011409">
    <property type="protein sequence ID" value="GAI73323.1"/>
    <property type="molecule type" value="Genomic_DNA"/>
</dbReference>
<evidence type="ECO:0000313" key="1">
    <source>
        <dbReference type="EMBL" id="GAI73323.1"/>
    </source>
</evidence>
<gene>
    <name evidence="1" type="ORF">S12H4_22014</name>
</gene>
<name>X1QYG1_9ZZZZ</name>
<reference evidence="1" key="1">
    <citation type="journal article" date="2014" name="Front. Microbiol.">
        <title>High frequency of phylogenetically diverse reductive dehalogenase-homologous genes in deep subseafloor sedimentary metagenomes.</title>
        <authorList>
            <person name="Kawai M."/>
            <person name="Futagami T."/>
            <person name="Toyoda A."/>
            <person name="Takaki Y."/>
            <person name="Nishi S."/>
            <person name="Hori S."/>
            <person name="Arai W."/>
            <person name="Tsubouchi T."/>
            <person name="Morono Y."/>
            <person name="Uchiyama I."/>
            <person name="Ito T."/>
            <person name="Fujiyama A."/>
            <person name="Inagaki F."/>
            <person name="Takami H."/>
        </authorList>
    </citation>
    <scope>NUCLEOTIDE SEQUENCE</scope>
    <source>
        <strain evidence="1">Expedition CK06-06</strain>
    </source>
</reference>
<sequence>CVAGSPLLVVNEQPSGKNLDGFKPWYDLKYQGFLFYLRNDRQEGFELTVFVPWPGLASQGLLFVFTIE</sequence>